<dbReference type="FunFam" id="2.20.100.10:FF:000004">
    <property type="entry name" value="Adhesion G protein-coupled receptor B2"/>
    <property type="match status" value="1"/>
</dbReference>
<dbReference type="Gene3D" id="4.10.1240.10">
    <property type="entry name" value="GPCR, family 2, extracellular hormone receptor domain"/>
    <property type="match status" value="1"/>
</dbReference>
<dbReference type="Pfam" id="PF19188">
    <property type="entry name" value="AGRB_N"/>
    <property type="match status" value="1"/>
</dbReference>
<keyword evidence="10" id="KW-0675">Receptor</keyword>
<name>A0A6Q2YYJ8_ESOLU</name>
<evidence type="ECO:0000313" key="19">
    <source>
        <dbReference type="Proteomes" id="UP000265140"/>
    </source>
</evidence>
<dbReference type="InterPro" id="IPR036383">
    <property type="entry name" value="TSP1_rpt_sf"/>
</dbReference>
<keyword evidence="2" id="KW-0597">Phosphoprotein</keyword>
<dbReference type="PANTHER" id="PTHR12011:SF39">
    <property type="entry name" value="ADHESION G PROTEIN-COUPLED RECEPTOR B1"/>
    <property type="match status" value="1"/>
</dbReference>
<dbReference type="GeneTree" id="ENSGT00940000157432"/>
<dbReference type="SUPFAM" id="SSF82895">
    <property type="entry name" value="TSP-1 type 1 repeat"/>
    <property type="match status" value="5"/>
</dbReference>
<evidence type="ECO:0000256" key="3">
    <source>
        <dbReference type="ARBA" id="ARBA00022692"/>
    </source>
</evidence>
<feature type="transmembrane region" description="Helical" evidence="14">
    <location>
        <begin position="1057"/>
        <end position="1079"/>
    </location>
</feature>
<dbReference type="PROSITE" id="PS50092">
    <property type="entry name" value="TSP1"/>
    <property type="match status" value="5"/>
</dbReference>
<dbReference type="PRINTS" id="PR01694">
    <property type="entry name" value="BAIPRECURSOR"/>
</dbReference>
<dbReference type="InterPro" id="IPR017981">
    <property type="entry name" value="GPCR_2-like_7TM"/>
</dbReference>
<dbReference type="Gene3D" id="2.60.220.50">
    <property type="match status" value="1"/>
</dbReference>
<dbReference type="InterPro" id="IPR008077">
    <property type="entry name" value="GPCR_2_brain_angio_inhib"/>
</dbReference>
<dbReference type="PRINTS" id="PR00249">
    <property type="entry name" value="GPCRSECRETIN"/>
</dbReference>
<dbReference type="Pfam" id="PF16489">
    <property type="entry name" value="GAIN"/>
    <property type="match status" value="1"/>
</dbReference>
<dbReference type="FunFam" id="1.20.1070.10:FF:000048">
    <property type="entry name" value="Adhesion G protein-coupled receptor B1"/>
    <property type="match status" value="1"/>
</dbReference>
<dbReference type="GO" id="GO:0014069">
    <property type="term" value="C:postsynaptic density"/>
    <property type="evidence" value="ECO:0007669"/>
    <property type="project" value="TreeGrafter"/>
</dbReference>
<dbReference type="PROSITE" id="PS50261">
    <property type="entry name" value="G_PROTEIN_RECEP_F2_4"/>
    <property type="match status" value="1"/>
</dbReference>
<keyword evidence="9" id="KW-1015">Disulfide bond</keyword>
<dbReference type="GO" id="GO:0016525">
    <property type="term" value="P:negative regulation of angiogenesis"/>
    <property type="evidence" value="ECO:0007669"/>
    <property type="project" value="InterPro"/>
</dbReference>
<sequence length="1441" mass="159870">DKGQKKWSSPISLPFVALLVLSFLGLTSSIPSGPASDTCATLEQSRFFGLFSSTINLPSTPCSWTLQNPDPRRYTVYMKITKPTDSCLPRQVKTFQFDSFIETSRTFLGMESFDEVVGLCDASTSVTYLESSKQFLQLRKVAPRNGLEMAEGEGDGEFKAEFLVVGKRNPSMPACQKLCQWLENCLSTSSHPNPCGIMNTPCQCWETPIRRPGGCYRGGVYLEKCTWQGGQGWSGWSRWSECSMECGGGVQVRNRACQPEESVCEGVVEEGRACNPQPCIGESTLRARSQALASIVGLKRESTDVPSTGVVATQTGEWSPWSVCSVSCGEGWQARTRFCVTSSYSTQCTGPLRENRPCNNTMVCPVDGAWDEWSPWSLCSSTCGRGYRDRTRTCKGPQNGGEPCNGPVKQTKFCNIAVCPVDGAWNEWSGWSPCSATCSNGTKQRTRECNGPSYGGSECRGDWLETVNCFLKDCPVDGRWLSWSSWGSCSKTCGGGSQQRQRMCEGPYFGGEPCPGERGDLRRCNEKRCPEPHEICQEESNGDVVWKRTAAGDMAAVTCPSDSTGFILRRCTLGAVGLAYWENPTHIKCVSKNYQDISLLDGIAKTQKGLMADGLPEVISRLRATSDEGTKYSGDLLSIMDVLRNTTEIYKGAGYSLSNADVENYAQTISNLLKEEHHGKWEEAQLMGTNVKEFLQLVEDFVDMIGIQMKDFQDIYEVTENLVLSIHKRPTAMTTDFTFPVKGWRGMMDWVRTSEEKISVSRDALSIKPSEGTSAFVTGIVLYRNLSSILSFQNNSTILNSKVVTVIVKPTPGLLSSPWTFKSTTPLRVKFASVVVDSFRTKCVCDSLSTFAILARLNPDMNMDKNQLPSVTLIVGCGVSSLTLLLLIIIYVSVWKYIRSERSVILINFCLSIICSNALILVGQTQARNKVVCGVVAALLHFFFLSSFCWVLTEAWQSYMAVMGRLRNRIIRKRFLCLGWGLPALVVAVSVGFTKAKGYGTVNYCWLSLEGGLLYSFVGPAAAVVLVNMVIGILVFNKLVSKDGITDVKLKERAGASLWSSCVILPLLALTWMSAVLAMTDRRSALFQILFAVFDSLEGFIIVMVHCILRREVQEAVKCRVVDRKDDGNGDSGSSLQNSHHTQLVVSVFCYTYNILNKFHINTLSISTNKTNLFVFCSLISRRMLTPTDPVSLFPFFNSLTIFPFTYLPSVEGSSPDGSGYVLLPNTTSTLRKPKEDQSKYNINLEQLPQTRLVHLSGPFAEPQAAFGLKTLPSDRVSVSYSERDSPVQNIHNMSSESHITHSSLGDTFDSMNSMMSKSETISTLSMSSLERQKSRYAELDFEKIMHTKKRHQNMFQDLNRKLHHAEKHDRESPASDSKDKQQPQVERPWEGIQRTQHSPPSWVRKDLEPLAASPLQVEWEKAGATIPMVSQDIIDLQTEV</sequence>
<evidence type="ECO:0000313" key="18">
    <source>
        <dbReference type="Ensembl" id="ENSELUP00000071069.1"/>
    </source>
</evidence>
<evidence type="ECO:0000256" key="7">
    <source>
        <dbReference type="ARBA" id="ARBA00023040"/>
    </source>
</evidence>
<dbReference type="SUPFAM" id="SSF111418">
    <property type="entry name" value="Hormone receptor domain"/>
    <property type="match status" value="1"/>
</dbReference>
<reference evidence="18" key="3">
    <citation type="submission" date="2025-08" db="UniProtKB">
        <authorList>
            <consortium name="Ensembl"/>
        </authorList>
    </citation>
    <scope>IDENTIFICATION</scope>
</reference>
<keyword evidence="4 15" id="KW-0732">Signal</keyword>
<reference evidence="18" key="4">
    <citation type="submission" date="2025-09" db="UniProtKB">
        <authorList>
            <consortium name="Ensembl"/>
        </authorList>
    </citation>
    <scope>IDENTIFICATION</scope>
</reference>
<dbReference type="SMART" id="SM00209">
    <property type="entry name" value="TSP1"/>
    <property type="match status" value="5"/>
</dbReference>
<proteinExistence type="predicted"/>
<dbReference type="InterPro" id="IPR036445">
    <property type="entry name" value="GPCR_2_extracell_dom_sf"/>
</dbReference>
<feature type="compositionally biased region" description="Basic and acidic residues" evidence="13">
    <location>
        <begin position="1367"/>
        <end position="1382"/>
    </location>
</feature>
<evidence type="ECO:0000256" key="1">
    <source>
        <dbReference type="ARBA" id="ARBA00004141"/>
    </source>
</evidence>
<dbReference type="GO" id="GO:0030425">
    <property type="term" value="C:dendrite"/>
    <property type="evidence" value="ECO:0007669"/>
    <property type="project" value="TreeGrafter"/>
</dbReference>
<evidence type="ECO:0000259" key="16">
    <source>
        <dbReference type="PROSITE" id="PS50227"/>
    </source>
</evidence>
<dbReference type="GO" id="GO:0007166">
    <property type="term" value="P:cell surface receptor signaling pathway"/>
    <property type="evidence" value="ECO:0007669"/>
    <property type="project" value="InterPro"/>
</dbReference>
<feature type="chain" id="PRO_5027922949" description="Adhesion G protein-coupled receptor B1b" evidence="15">
    <location>
        <begin position="30"/>
        <end position="1441"/>
    </location>
</feature>
<dbReference type="GO" id="GO:0007189">
    <property type="term" value="P:adenylate cyclase-activating G protein-coupled receptor signaling pathway"/>
    <property type="evidence" value="ECO:0007669"/>
    <property type="project" value="TreeGrafter"/>
</dbReference>
<dbReference type="GO" id="GO:0043652">
    <property type="term" value="P:engulfment of apoptotic cell"/>
    <property type="evidence" value="ECO:0007669"/>
    <property type="project" value="TreeGrafter"/>
</dbReference>
<evidence type="ECO:0000256" key="2">
    <source>
        <dbReference type="ARBA" id="ARBA00022553"/>
    </source>
</evidence>
<feature type="transmembrane region" description="Helical" evidence="14">
    <location>
        <begin position="904"/>
        <end position="922"/>
    </location>
</feature>
<dbReference type="FunFam" id="2.20.100.10:FF:000001">
    <property type="entry name" value="semaphorin-5A isoform X1"/>
    <property type="match status" value="1"/>
</dbReference>
<evidence type="ECO:0000256" key="11">
    <source>
        <dbReference type="ARBA" id="ARBA00023180"/>
    </source>
</evidence>
<evidence type="ECO:0000256" key="6">
    <source>
        <dbReference type="ARBA" id="ARBA00022989"/>
    </source>
</evidence>
<comment type="subcellular location">
    <subcellularLocation>
        <location evidence="1">Membrane</location>
        <topology evidence="1">Multi-pass membrane protein</topology>
    </subcellularLocation>
</comment>
<dbReference type="Gene3D" id="1.25.40.610">
    <property type="match status" value="1"/>
</dbReference>
<organism evidence="18 19">
    <name type="scientific">Esox lucius</name>
    <name type="common">Northern pike</name>
    <dbReference type="NCBI Taxonomy" id="8010"/>
    <lineage>
        <taxon>Eukaryota</taxon>
        <taxon>Metazoa</taxon>
        <taxon>Chordata</taxon>
        <taxon>Craniata</taxon>
        <taxon>Vertebrata</taxon>
        <taxon>Euteleostomi</taxon>
        <taxon>Actinopterygii</taxon>
        <taxon>Neopterygii</taxon>
        <taxon>Teleostei</taxon>
        <taxon>Protacanthopterygii</taxon>
        <taxon>Esociformes</taxon>
        <taxon>Esocidae</taxon>
        <taxon>Esox</taxon>
    </lineage>
</organism>
<evidence type="ECO:0000256" key="10">
    <source>
        <dbReference type="ARBA" id="ARBA00023170"/>
    </source>
</evidence>
<feature type="transmembrane region" description="Helical" evidence="14">
    <location>
        <begin position="934"/>
        <end position="953"/>
    </location>
</feature>
<dbReference type="InterPro" id="IPR043838">
    <property type="entry name" value="AGRB_N"/>
</dbReference>
<feature type="domain" description="G-protein coupled receptors family 2 profile 2" evidence="17">
    <location>
        <begin position="869"/>
        <end position="1110"/>
    </location>
</feature>
<dbReference type="InterPro" id="IPR000884">
    <property type="entry name" value="TSP1_rpt"/>
</dbReference>
<feature type="transmembrane region" description="Helical" evidence="14">
    <location>
        <begin position="1013"/>
        <end position="1036"/>
    </location>
</feature>
<dbReference type="InterPro" id="IPR032471">
    <property type="entry name" value="AGRL2-4_GAIN_subdom_A"/>
</dbReference>
<keyword evidence="19" id="KW-1185">Reference proteome</keyword>
<dbReference type="InterPro" id="IPR046338">
    <property type="entry name" value="GAIN_dom_sf"/>
</dbReference>
<protein>
    <recommendedName>
        <fullName evidence="20">Adhesion G protein-coupled receptor B1b</fullName>
    </recommendedName>
</protein>
<feature type="transmembrane region" description="Helical" evidence="14">
    <location>
        <begin position="974"/>
        <end position="993"/>
    </location>
</feature>
<feature type="transmembrane region" description="Helical" evidence="14">
    <location>
        <begin position="1085"/>
        <end position="1109"/>
    </location>
</feature>
<feature type="transmembrane region" description="Helical" evidence="14">
    <location>
        <begin position="871"/>
        <end position="892"/>
    </location>
</feature>
<dbReference type="Gene3D" id="1.20.1070.10">
    <property type="entry name" value="Rhodopsin 7-helix transmembrane proteins"/>
    <property type="match status" value="1"/>
</dbReference>
<evidence type="ECO:0000259" key="17">
    <source>
        <dbReference type="PROSITE" id="PS50261"/>
    </source>
</evidence>
<dbReference type="SMART" id="SM00008">
    <property type="entry name" value="HormR"/>
    <property type="match status" value="1"/>
</dbReference>
<evidence type="ECO:0008006" key="20">
    <source>
        <dbReference type="Google" id="ProtNLM"/>
    </source>
</evidence>
<keyword evidence="8 14" id="KW-0472">Membrane</keyword>
<feature type="signal peptide" evidence="15">
    <location>
        <begin position="1"/>
        <end position="29"/>
    </location>
</feature>
<dbReference type="GO" id="GO:0004930">
    <property type="term" value="F:G protein-coupled receptor activity"/>
    <property type="evidence" value="ECO:0007669"/>
    <property type="project" value="UniProtKB-KW"/>
</dbReference>
<keyword evidence="6 14" id="KW-1133">Transmembrane helix</keyword>
<keyword evidence="5" id="KW-0677">Repeat</keyword>
<dbReference type="Pfam" id="PF00002">
    <property type="entry name" value="7tm_2"/>
    <property type="match status" value="1"/>
</dbReference>
<dbReference type="InterPro" id="IPR000832">
    <property type="entry name" value="GPCR_2_secretin-like"/>
</dbReference>
<evidence type="ECO:0000256" key="14">
    <source>
        <dbReference type="SAM" id="Phobius"/>
    </source>
</evidence>
<reference evidence="19" key="1">
    <citation type="journal article" date="2014" name="PLoS ONE">
        <title>The genome and linkage map of the northern pike (Esox lucius): conserved synteny revealed between the salmonid sister group and the Neoteleostei.</title>
        <authorList>
            <person name="Rondeau E.B."/>
            <person name="Minkley D.R."/>
            <person name="Leong J.S."/>
            <person name="Messmer A.M."/>
            <person name="Jantzen J.R."/>
            <person name="von Schalburg K.R."/>
            <person name="Lemon C."/>
            <person name="Bird N.H."/>
            <person name="Koop B.F."/>
        </authorList>
    </citation>
    <scope>NUCLEOTIDE SEQUENCE</scope>
</reference>
<reference evidence="18" key="2">
    <citation type="submission" date="2020-02" db="EMBL/GenBank/DDBJ databases">
        <title>Esox lucius (northern pike) genome, fEsoLuc1, primary haplotype.</title>
        <authorList>
            <person name="Myers G."/>
            <person name="Karagic N."/>
            <person name="Meyer A."/>
            <person name="Pippel M."/>
            <person name="Reichard M."/>
            <person name="Winkler S."/>
            <person name="Tracey A."/>
            <person name="Sims Y."/>
            <person name="Howe K."/>
            <person name="Rhie A."/>
            <person name="Formenti G."/>
            <person name="Durbin R."/>
            <person name="Fedrigo O."/>
            <person name="Jarvis E.D."/>
        </authorList>
    </citation>
    <scope>NUCLEOTIDE SEQUENCE [LARGE SCALE GENOMIC DNA]</scope>
</reference>
<dbReference type="Proteomes" id="UP000265140">
    <property type="component" value="Chromosome 10"/>
</dbReference>
<dbReference type="InterPro" id="IPR001879">
    <property type="entry name" value="GPCR_2_extracellular_dom"/>
</dbReference>
<dbReference type="Gene3D" id="2.20.100.10">
    <property type="entry name" value="Thrombospondin type-1 (TSP1) repeat"/>
    <property type="match status" value="5"/>
</dbReference>
<evidence type="ECO:0000256" key="15">
    <source>
        <dbReference type="SAM" id="SignalP"/>
    </source>
</evidence>
<evidence type="ECO:0000256" key="9">
    <source>
        <dbReference type="ARBA" id="ARBA00023157"/>
    </source>
</evidence>
<keyword evidence="11" id="KW-0325">Glycoprotein</keyword>
<evidence type="ECO:0000256" key="13">
    <source>
        <dbReference type="SAM" id="MobiDB-lite"/>
    </source>
</evidence>
<evidence type="ECO:0000256" key="5">
    <source>
        <dbReference type="ARBA" id="ARBA00022737"/>
    </source>
</evidence>
<evidence type="ECO:0000256" key="12">
    <source>
        <dbReference type="ARBA" id="ARBA00023224"/>
    </source>
</evidence>
<dbReference type="PANTHER" id="PTHR12011">
    <property type="entry name" value="ADHESION G-PROTEIN COUPLED RECEPTOR"/>
    <property type="match status" value="1"/>
</dbReference>
<dbReference type="Bgee" id="ENSELUG00000006553">
    <property type="expression patterns" value="Expressed in brain and 2 other cell types or tissues"/>
</dbReference>
<feature type="region of interest" description="Disordered" evidence="13">
    <location>
        <begin position="1365"/>
        <end position="1408"/>
    </location>
</feature>
<keyword evidence="7" id="KW-0297">G-protein coupled receptor</keyword>
<evidence type="ECO:0000256" key="8">
    <source>
        <dbReference type="ARBA" id="ARBA00023136"/>
    </source>
</evidence>
<evidence type="ECO:0000256" key="4">
    <source>
        <dbReference type="ARBA" id="ARBA00022729"/>
    </source>
</evidence>
<dbReference type="GO" id="GO:0005886">
    <property type="term" value="C:plasma membrane"/>
    <property type="evidence" value="ECO:0007669"/>
    <property type="project" value="InterPro"/>
</dbReference>
<dbReference type="FunFam" id="2.20.100.10:FF:000003">
    <property type="entry name" value="Adhesion G protein-coupled receptor B2"/>
    <property type="match status" value="2"/>
</dbReference>
<dbReference type="PROSITE" id="PS50227">
    <property type="entry name" value="G_PROTEIN_RECEP_F2_3"/>
    <property type="match status" value="1"/>
</dbReference>
<accession>A0A6Q2YYJ8</accession>
<keyword evidence="12" id="KW-0807">Transducer</keyword>
<dbReference type="Ensembl" id="ENSELUT00000074409.2">
    <property type="protein sequence ID" value="ENSELUP00000071069.1"/>
    <property type="gene ID" value="ENSELUG00000006553.3"/>
</dbReference>
<feature type="domain" description="G-protein coupled receptors family 2 profile 1" evidence="16">
    <location>
        <begin position="523"/>
        <end position="593"/>
    </location>
</feature>
<keyword evidence="3 14" id="KW-0812">Transmembrane</keyword>
<dbReference type="Pfam" id="PF00090">
    <property type="entry name" value="TSP_1"/>
    <property type="match status" value="5"/>
</dbReference>